<dbReference type="InterPro" id="IPR016181">
    <property type="entry name" value="Acyl_CoA_acyltransferase"/>
</dbReference>
<proteinExistence type="predicted"/>
<dbReference type="Gene3D" id="3.40.630.30">
    <property type="match status" value="1"/>
</dbReference>
<dbReference type="PANTHER" id="PTHR10545">
    <property type="entry name" value="DIAMINE N-ACETYLTRANSFERASE"/>
    <property type="match status" value="1"/>
</dbReference>
<protein>
    <submittedName>
        <fullName evidence="4">GNAT family N-acetyltransferase</fullName>
    </submittedName>
</protein>
<name>A0ABR9AT99_9BACL</name>
<evidence type="ECO:0000313" key="4">
    <source>
        <dbReference type="EMBL" id="MBD8497232.1"/>
    </source>
</evidence>
<keyword evidence="2" id="KW-0012">Acyltransferase</keyword>
<sequence length="158" mass="18179">MSAQFEAVQATIQDLEAVAEIFDQYRIFYGQQSDVEQARSFLFDRFEHRESIIFIVRDKGTAAIAGFTQLYPVFSSISMERSLLLNDLYVSEAYRRQGIAQLLLDAAKQYAQSIKAKGLELSTAIDNKQAQRLYERNGYGRDEEYYHYYLSVKGNDAV</sequence>
<dbReference type="SUPFAM" id="SSF55729">
    <property type="entry name" value="Acyl-CoA N-acyltransferases (Nat)"/>
    <property type="match status" value="1"/>
</dbReference>
<gene>
    <name evidence="4" type="ORF">IFO66_02835</name>
</gene>
<feature type="domain" description="N-acetyltransferase" evidence="3">
    <location>
        <begin position="5"/>
        <end position="158"/>
    </location>
</feature>
<dbReference type="CDD" id="cd04301">
    <property type="entry name" value="NAT_SF"/>
    <property type="match status" value="1"/>
</dbReference>
<evidence type="ECO:0000256" key="2">
    <source>
        <dbReference type="ARBA" id="ARBA00023315"/>
    </source>
</evidence>
<dbReference type="Pfam" id="PF00583">
    <property type="entry name" value="Acetyltransf_1"/>
    <property type="match status" value="1"/>
</dbReference>
<evidence type="ECO:0000259" key="3">
    <source>
        <dbReference type="PROSITE" id="PS51186"/>
    </source>
</evidence>
<evidence type="ECO:0000256" key="1">
    <source>
        <dbReference type="ARBA" id="ARBA00022679"/>
    </source>
</evidence>
<dbReference type="InterPro" id="IPR000182">
    <property type="entry name" value="GNAT_dom"/>
</dbReference>
<organism evidence="4 5">
    <name type="scientific">Paenibacillus arenosi</name>
    <dbReference type="NCBI Taxonomy" id="2774142"/>
    <lineage>
        <taxon>Bacteria</taxon>
        <taxon>Bacillati</taxon>
        <taxon>Bacillota</taxon>
        <taxon>Bacilli</taxon>
        <taxon>Bacillales</taxon>
        <taxon>Paenibacillaceae</taxon>
        <taxon>Paenibacillus</taxon>
    </lineage>
</organism>
<keyword evidence="1" id="KW-0808">Transferase</keyword>
<dbReference type="PROSITE" id="PS51186">
    <property type="entry name" value="GNAT"/>
    <property type="match status" value="1"/>
</dbReference>
<dbReference type="EMBL" id="JACYTN010000001">
    <property type="protein sequence ID" value="MBD8497232.1"/>
    <property type="molecule type" value="Genomic_DNA"/>
</dbReference>
<keyword evidence="5" id="KW-1185">Reference proteome</keyword>
<comment type="caution">
    <text evidence="4">The sequence shown here is derived from an EMBL/GenBank/DDBJ whole genome shotgun (WGS) entry which is preliminary data.</text>
</comment>
<dbReference type="InterPro" id="IPR051016">
    <property type="entry name" value="Diverse_Substrate_AcTransf"/>
</dbReference>
<dbReference type="RefSeq" id="WP_192023644.1">
    <property type="nucleotide sequence ID" value="NZ_JACYTN010000001.1"/>
</dbReference>
<dbReference type="Proteomes" id="UP000634529">
    <property type="component" value="Unassembled WGS sequence"/>
</dbReference>
<accession>A0ABR9AT99</accession>
<evidence type="ECO:0000313" key="5">
    <source>
        <dbReference type="Proteomes" id="UP000634529"/>
    </source>
</evidence>
<dbReference type="PANTHER" id="PTHR10545:SF29">
    <property type="entry name" value="GH14572P-RELATED"/>
    <property type="match status" value="1"/>
</dbReference>
<reference evidence="4 5" key="1">
    <citation type="submission" date="2020-09" db="EMBL/GenBank/DDBJ databases">
        <title>Paenibacillus sp. CAU 1523 isolated from sand of Haeundae Beach.</title>
        <authorList>
            <person name="Kim W."/>
        </authorList>
    </citation>
    <scope>NUCLEOTIDE SEQUENCE [LARGE SCALE GENOMIC DNA]</scope>
    <source>
        <strain evidence="4 5">CAU 1523</strain>
    </source>
</reference>